<keyword evidence="5" id="KW-0804">Transcription</keyword>
<dbReference type="InterPro" id="IPR005119">
    <property type="entry name" value="LysR_subst-bd"/>
</dbReference>
<evidence type="ECO:0000313" key="8">
    <source>
        <dbReference type="Proteomes" id="UP000019150"/>
    </source>
</evidence>
<dbReference type="Gene3D" id="1.10.10.10">
    <property type="entry name" value="Winged helix-like DNA-binding domain superfamily/Winged helix DNA-binding domain"/>
    <property type="match status" value="1"/>
</dbReference>
<dbReference type="PRINTS" id="PR00039">
    <property type="entry name" value="HTHLYSR"/>
</dbReference>
<dbReference type="PATRIC" id="fig|1415166.3.peg.1570"/>
<proteinExistence type="inferred from homology"/>
<dbReference type="PANTHER" id="PTHR30346">
    <property type="entry name" value="TRANSCRIPTIONAL DUAL REGULATOR HCAR-RELATED"/>
    <property type="match status" value="1"/>
</dbReference>
<dbReference type="GO" id="GO:0003700">
    <property type="term" value="F:DNA-binding transcription factor activity"/>
    <property type="evidence" value="ECO:0007669"/>
    <property type="project" value="InterPro"/>
</dbReference>
<dbReference type="CDD" id="cd05466">
    <property type="entry name" value="PBP2_LTTR_substrate"/>
    <property type="match status" value="1"/>
</dbReference>
<dbReference type="AlphaFoldDB" id="W5TAI6"/>
<protein>
    <submittedName>
        <fullName evidence="7">Putative transcriptional regulator, LysR family</fullName>
    </submittedName>
</protein>
<keyword evidence="8" id="KW-1185">Reference proteome</keyword>
<dbReference type="KEGG" id="nno:NONO_c15440"/>
<keyword evidence="4" id="KW-0010">Activator</keyword>
<dbReference type="Gene3D" id="3.40.190.10">
    <property type="entry name" value="Periplasmic binding protein-like II"/>
    <property type="match status" value="2"/>
</dbReference>
<dbReference type="HOGENOM" id="CLU_039613_6_4_11"/>
<gene>
    <name evidence="7" type="ORF">NONO_c15440</name>
</gene>
<evidence type="ECO:0000256" key="2">
    <source>
        <dbReference type="ARBA" id="ARBA00023015"/>
    </source>
</evidence>
<dbReference type="RefSeq" id="WP_237755240.1">
    <property type="nucleotide sequence ID" value="NZ_CP006850.1"/>
</dbReference>
<dbReference type="STRING" id="1415166.NONO_c15440"/>
<dbReference type="EMBL" id="CP006850">
    <property type="protein sequence ID" value="AHH16345.1"/>
    <property type="molecule type" value="Genomic_DNA"/>
</dbReference>
<reference evidence="7 8" key="1">
    <citation type="journal article" date="2014" name="Appl. Environ. Microbiol.">
        <title>Insights into the Microbial Degradation of Rubber and Gutta-Percha by Analysis of the Complete Genome of Nocardia nova SH22a.</title>
        <authorList>
            <person name="Luo Q."/>
            <person name="Hiessl S."/>
            <person name="Poehlein A."/>
            <person name="Daniel R."/>
            <person name="Steinbuchel A."/>
        </authorList>
    </citation>
    <scope>NUCLEOTIDE SEQUENCE [LARGE SCALE GENOMIC DNA]</scope>
    <source>
        <strain evidence="7">SH22a</strain>
    </source>
</reference>
<evidence type="ECO:0000256" key="3">
    <source>
        <dbReference type="ARBA" id="ARBA00023125"/>
    </source>
</evidence>
<evidence type="ECO:0000313" key="7">
    <source>
        <dbReference type="EMBL" id="AHH16345.1"/>
    </source>
</evidence>
<dbReference type="SUPFAM" id="SSF46785">
    <property type="entry name" value="Winged helix' DNA-binding domain"/>
    <property type="match status" value="1"/>
</dbReference>
<organism evidence="7 8">
    <name type="scientific">Nocardia nova SH22a</name>
    <dbReference type="NCBI Taxonomy" id="1415166"/>
    <lineage>
        <taxon>Bacteria</taxon>
        <taxon>Bacillati</taxon>
        <taxon>Actinomycetota</taxon>
        <taxon>Actinomycetes</taxon>
        <taxon>Mycobacteriales</taxon>
        <taxon>Nocardiaceae</taxon>
        <taxon>Nocardia</taxon>
    </lineage>
</organism>
<feature type="domain" description="HTH lysR-type" evidence="6">
    <location>
        <begin position="1"/>
        <end position="56"/>
    </location>
</feature>
<dbReference type="eggNOG" id="COG0583">
    <property type="taxonomic scope" value="Bacteria"/>
</dbReference>
<evidence type="ECO:0000256" key="1">
    <source>
        <dbReference type="ARBA" id="ARBA00009437"/>
    </source>
</evidence>
<dbReference type="GO" id="GO:0032993">
    <property type="term" value="C:protein-DNA complex"/>
    <property type="evidence" value="ECO:0007669"/>
    <property type="project" value="TreeGrafter"/>
</dbReference>
<dbReference type="GO" id="GO:0003677">
    <property type="term" value="F:DNA binding"/>
    <property type="evidence" value="ECO:0007669"/>
    <property type="project" value="UniProtKB-KW"/>
</dbReference>
<sequence>MLHLRYFIAVAEELNFTRAAARLRLSPSPLSRRIRDLERELGRELFIRGHHRVELTAAGTTLLPAAREIMRRVDAVPALVREATGSCPHTLTLGIAPEVSAAVRTAVLSALSAHPDIAVRLHPDDGARLLHALQTGAVDVALVTEPVGGPGIGRARLECQPIGVVVAAGIGFDERTSVRLDELAHLPYVPMSFGAGPTPLASVEEAIGRRGARRCAATATLSADGIAHVVASGQAFTIAGHCTGAGKVFAGERVRVLRLEGIDASITTVAAWREERLRSGGALAAPVATLRGLAADRIRSAPRSWPLPAVGDRRFAR</sequence>
<name>W5TAI6_9NOCA</name>
<dbReference type="PANTHER" id="PTHR30346:SF0">
    <property type="entry name" value="HCA OPERON TRANSCRIPTIONAL ACTIVATOR HCAR"/>
    <property type="match status" value="1"/>
</dbReference>
<dbReference type="PROSITE" id="PS50931">
    <property type="entry name" value="HTH_LYSR"/>
    <property type="match status" value="1"/>
</dbReference>
<evidence type="ECO:0000256" key="5">
    <source>
        <dbReference type="ARBA" id="ARBA00023163"/>
    </source>
</evidence>
<dbReference type="InterPro" id="IPR036390">
    <property type="entry name" value="WH_DNA-bd_sf"/>
</dbReference>
<dbReference type="InterPro" id="IPR000847">
    <property type="entry name" value="LysR_HTH_N"/>
</dbReference>
<accession>W5TAI6</accession>
<comment type="similarity">
    <text evidence="1">Belongs to the LysR transcriptional regulatory family.</text>
</comment>
<dbReference type="Pfam" id="PF03466">
    <property type="entry name" value="LysR_substrate"/>
    <property type="match status" value="1"/>
</dbReference>
<dbReference type="InterPro" id="IPR036388">
    <property type="entry name" value="WH-like_DNA-bd_sf"/>
</dbReference>
<dbReference type="Pfam" id="PF00126">
    <property type="entry name" value="HTH_1"/>
    <property type="match status" value="1"/>
</dbReference>
<dbReference type="SUPFAM" id="SSF53850">
    <property type="entry name" value="Periplasmic binding protein-like II"/>
    <property type="match status" value="1"/>
</dbReference>
<dbReference type="Proteomes" id="UP000019150">
    <property type="component" value="Chromosome"/>
</dbReference>
<evidence type="ECO:0000259" key="6">
    <source>
        <dbReference type="PROSITE" id="PS50931"/>
    </source>
</evidence>
<dbReference type="FunFam" id="1.10.10.10:FF:000001">
    <property type="entry name" value="LysR family transcriptional regulator"/>
    <property type="match status" value="1"/>
</dbReference>
<keyword evidence="3" id="KW-0238">DNA-binding</keyword>
<evidence type="ECO:0000256" key="4">
    <source>
        <dbReference type="ARBA" id="ARBA00023159"/>
    </source>
</evidence>
<keyword evidence="2" id="KW-0805">Transcription regulation</keyword>